<evidence type="ECO:0000256" key="1">
    <source>
        <dbReference type="ARBA" id="ARBA00004496"/>
    </source>
</evidence>
<dbReference type="AlphaFoldDB" id="E7FLR2"/>
<dbReference type="InterPro" id="IPR003484">
    <property type="entry name" value="NodA"/>
</dbReference>
<dbReference type="GO" id="GO:0016746">
    <property type="term" value="F:acyltransferase activity"/>
    <property type="evidence" value="ECO:0007669"/>
    <property type="project" value="UniProtKB-KW"/>
</dbReference>
<dbReference type="PROSITE" id="PS01349">
    <property type="entry name" value="NODA"/>
    <property type="match status" value="1"/>
</dbReference>
<comment type="similarity">
    <text evidence="2">Belongs to the NodA family.</text>
</comment>
<feature type="non-terminal residue" evidence="8">
    <location>
        <position position="1"/>
    </location>
</feature>
<evidence type="ECO:0000313" key="8">
    <source>
        <dbReference type="EMBL" id="BAJ65280.1"/>
    </source>
</evidence>
<keyword evidence="7" id="KW-0012">Acyltransferase</keyword>
<dbReference type="Pfam" id="PF02474">
    <property type="entry name" value="NodA"/>
    <property type="match status" value="1"/>
</dbReference>
<evidence type="ECO:0000313" key="10">
    <source>
        <dbReference type="EMBL" id="BAJ65285.1"/>
    </source>
</evidence>
<accession>E7FLR2</accession>
<dbReference type="EMBL" id="AB610433">
    <property type="protein sequence ID" value="BAJ65282.1"/>
    <property type="molecule type" value="Genomic_DNA"/>
</dbReference>
<comment type="subcellular location">
    <subcellularLocation>
        <location evidence="1">Cytoplasm</location>
    </subcellularLocation>
</comment>
<dbReference type="Gene3D" id="3.40.630.30">
    <property type="match status" value="1"/>
</dbReference>
<gene>
    <name evidence="8" type="primary">nodA</name>
</gene>
<evidence type="ECO:0000256" key="6">
    <source>
        <dbReference type="ARBA" id="ARBA00022679"/>
    </source>
</evidence>
<dbReference type="EMBL" id="AB610431">
    <property type="protein sequence ID" value="BAJ65280.1"/>
    <property type="molecule type" value="Genomic_DNA"/>
</dbReference>
<proteinExistence type="inferred from homology"/>
<evidence type="ECO:0000256" key="7">
    <source>
        <dbReference type="ARBA" id="ARBA00023315"/>
    </source>
</evidence>
<dbReference type="HAMAP" id="MF_00084">
    <property type="entry name" value="NodA"/>
    <property type="match status" value="1"/>
</dbReference>
<evidence type="ECO:0000256" key="2">
    <source>
        <dbReference type="ARBA" id="ARBA00010227"/>
    </source>
</evidence>
<reference evidence="8" key="1">
    <citation type="journal article" date="2012" name="Syst. Appl. Microbiol.">
        <title>Phylogenetic diversity and symbiotic functioning in mungbean (Vigna radiata L. Wilczek) bradyrhizobia from contrast agro-ecological regions of Nepal.</title>
        <authorList>
            <person name="Risal C.P."/>
            <person name="Djedidi S."/>
            <person name="Dhakal D."/>
            <person name="Ohkama-Ohtsu N."/>
            <person name="Sekimoto H."/>
            <person name="Yokoyama T."/>
        </authorList>
    </citation>
    <scope>NUCLEOTIDE SEQUENCE</scope>
    <source>
        <strain evidence="8">H1</strain>
        <strain evidence="9">H3</strain>
        <strain evidence="10">H6</strain>
    </source>
</reference>
<feature type="non-terminal residue" evidence="8">
    <location>
        <position position="229"/>
    </location>
</feature>
<dbReference type="NCBIfam" id="TIGR04245">
    <property type="entry name" value="nodulat_NodA"/>
    <property type="match status" value="1"/>
</dbReference>
<organism evidence="8">
    <name type="scientific">Bradyrhizobium japonicum</name>
    <dbReference type="NCBI Taxonomy" id="375"/>
    <lineage>
        <taxon>Bacteria</taxon>
        <taxon>Pseudomonadati</taxon>
        <taxon>Pseudomonadota</taxon>
        <taxon>Alphaproteobacteria</taxon>
        <taxon>Hyphomicrobiales</taxon>
        <taxon>Nitrobacteraceae</taxon>
        <taxon>Bradyrhizobium</taxon>
    </lineage>
</organism>
<keyword evidence="6 8" id="KW-0808">Transferase</keyword>
<dbReference type="InterPro" id="IPR020567">
    <property type="entry name" value="Nodulation_prot_NodA_CS"/>
</dbReference>
<dbReference type="NCBIfam" id="NF001974">
    <property type="entry name" value="PRK00756.1"/>
    <property type="match status" value="1"/>
</dbReference>
<evidence type="ECO:0000256" key="3">
    <source>
        <dbReference type="ARBA" id="ARBA00014632"/>
    </source>
</evidence>
<evidence type="ECO:0000256" key="5">
    <source>
        <dbReference type="ARBA" id="ARBA00022490"/>
    </source>
</evidence>
<keyword evidence="4" id="KW-0536">Nodulation</keyword>
<keyword evidence="5" id="KW-0963">Cytoplasm</keyword>
<protein>
    <recommendedName>
        <fullName evidence="3">Nodulation protein A</fullName>
    </recommendedName>
</protein>
<dbReference type="GO" id="GO:0005829">
    <property type="term" value="C:cytosol"/>
    <property type="evidence" value="ECO:0007669"/>
    <property type="project" value="InterPro"/>
</dbReference>
<evidence type="ECO:0000313" key="9">
    <source>
        <dbReference type="EMBL" id="BAJ65282.1"/>
    </source>
</evidence>
<name>E7FLR2_BRAJP</name>
<dbReference type="EMBL" id="AB610436">
    <property type="protein sequence ID" value="BAJ65285.1"/>
    <property type="molecule type" value="Genomic_DNA"/>
</dbReference>
<evidence type="ECO:0000256" key="4">
    <source>
        <dbReference type="ARBA" id="ARBA00022458"/>
    </source>
</evidence>
<sequence length="229" mass="24887">IASSRGHPALNSTGARTLVMNIAVSPTAEGASARAQVQWSRRWESELGLTDHAELSEFFRKSYGPTGAFNAQPFQGSRSWAGARPEVRVIGRDARGVAAHVGLLRRFIKVGGVDLLVAELGLYAVRPDLEGLGISHAMRVMYPILQDLGVPFGFGTVRSALEKHMTRLVERQGLATLMHGIRVRSTQPDVYPNLSPTRIEDVVVVVFPVGSSIREWPAGTVIDRNGPEL</sequence>